<evidence type="ECO:0000256" key="1">
    <source>
        <dbReference type="SAM" id="MobiDB-lite"/>
    </source>
</evidence>
<dbReference type="PANTHER" id="PTHR30121">
    <property type="entry name" value="UNCHARACTERIZED PROTEIN YJGR-RELATED"/>
    <property type="match status" value="1"/>
</dbReference>
<dbReference type="InterPro" id="IPR051162">
    <property type="entry name" value="T4SS_component"/>
</dbReference>
<feature type="compositionally biased region" description="Low complexity" evidence="1">
    <location>
        <begin position="409"/>
        <end position="422"/>
    </location>
</feature>
<dbReference type="GO" id="GO:0003677">
    <property type="term" value="F:DNA binding"/>
    <property type="evidence" value="ECO:0007669"/>
    <property type="project" value="UniProtKB-KW"/>
</dbReference>
<keyword evidence="3" id="KW-0238">DNA-binding</keyword>
<evidence type="ECO:0000313" key="3">
    <source>
        <dbReference type="EMBL" id="MCS5735053.1"/>
    </source>
</evidence>
<dbReference type="Proteomes" id="UP001165586">
    <property type="component" value="Unassembled WGS sequence"/>
</dbReference>
<dbReference type="InterPro" id="IPR002789">
    <property type="entry name" value="HerA_central"/>
</dbReference>
<keyword evidence="4" id="KW-1185">Reference proteome</keyword>
<sequence>MTTERTFATTTAPGAKRDIGLSVEDSKFHAHITGATGAGKSNVLETLILGSIDEGQTVIVLDAKNDLATDIESVLPREHWDKVVVLDPGAEGEPEPVGLNPFSVPGIRPELVADGVLAIMKDLFPDAFGPRVSEVMHAALITLAHRPDSTLVDLPRLLTDFEFRRDATRSLDPFLQEYWRGFDSLSDAQRAQAIAPALSRVNQFLLRPGLRRTLDQPDPRFTLSDLFNGEQRILLAPMNAGLLGESSAALVGGMLVSLLWNLTLARASQPKERRRPVSIFIDEAQVFVRSSGADLADFLARARSLGVSVHVAHQHRSQMNRETLDALDANARSKVVMAPSPADAKLLAGVIPELTAEDFKALPPYNAYVDLMSGGRSTGWFSTETLPPRPRVNDPAELVAHSLARFGGSRTTSRPTATRPVTEAPIGRRRRRS</sequence>
<feature type="region of interest" description="Disordered" evidence="1">
    <location>
        <begin position="406"/>
        <end position="433"/>
    </location>
</feature>
<dbReference type="SUPFAM" id="SSF52540">
    <property type="entry name" value="P-loop containing nucleoside triphosphate hydrolases"/>
    <property type="match status" value="1"/>
</dbReference>
<dbReference type="RefSeq" id="WP_259539960.1">
    <property type="nucleotide sequence ID" value="NZ_JANLCJ010000005.1"/>
</dbReference>
<dbReference type="PANTHER" id="PTHR30121:SF6">
    <property type="entry name" value="SLR6007 PROTEIN"/>
    <property type="match status" value="1"/>
</dbReference>
<evidence type="ECO:0000313" key="4">
    <source>
        <dbReference type="Proteomes" id="UP001165586"/>
    </source>
</evidence>
<dbReference type="InterPro" id="IPR027417">
    <property type="entry name" value="P-loop_NTPase"/>
</dbReference>
<accession>A0ABT2H580</accession>
<dbReference type="CDD" id="cd01127">
    <property type="entry name" value="TrwB_TraG_TraD_VirD4"/>
    <property type="match status" value="1"/>
</dbReference>
<feature type="domain" description="Helicase HerA central" evidence="2">
    <location>
        <begin position="19"/>
        <end position="96"/>
    </location>
</feature>
<name>A0ABT2H580_9MICO</name>
<organism evidence="3 4">
    <name type="scientific">Herbiconiux daphne</name>
    <dbReference type="NCBI Taxonomy" id="2970914"/>
    <lineage>
        <taxon>Bacteria</taxon>
        <taxon>Bacillati</taxon>
        <taxon>Actinomycetota</taxon>
        <taxon>Actinomycetes</taxon>
        <taxon>Micrococcales</taxon>
        <taxon>Microbacteriaceae</taxon>
        <taxon>Herbiconiux</taxon>
    </lineage>
</organism>
<evidence type="ECO:0000259" key="2">
    <source>
        <dbReference type="Pfam" id="PF01935"/>
    </source>
</evidence>
<proteinExistence type="predicted"/>
<dbReference type="EMBL" id="JANLCJ010000005">
    <property type="protein sequence ID" value="MCS5735053.1"/>
    <property type="molecule type" value="Genomic_DNA"/>
</dbReference>
<dbReference type="Gene3D" id="3.40.50.300">
    <property type="entry name" value="P-loop containing nucleotide triphosphate hydrolases"/>
    <property type="match status" value="2"/>
</dbReference>
<protein>
    <submittedName>
        <fullName evidence="3">Type IV secretion system DNA-binding domain-containing protein</fullName>
    </submittedName>
</protein>
<reference evidence="3" key="1">
    <citation type="submission" date="2022-08" db="EMBL/GenBank/DDBJ databases">
        <authorList>
            <person name="Deng Y."/>
            <person name="Han X.-F."/>
            <person name="Zhang Y.-Q."/>
        </authorList>
    </citation>
    <scope>NUCLEOTIDE SEQUENCE</scope>
    <source>
        <strain evidence="3">CPCC 203386</strain>
    </source>
</reference>
<comment type="caution">
    <text evidence="3">The sequence shown here is derived from an EMBL/GenBank/DDBJ whole genome shotgun (WGS) entry which is preliminary data.</text>
</comment>
<dbReference type="Pfam" id="PF01935">
    <property type="entry name" value="DUF87"/>
    <property type="match status" value="1"/>
</dbReference>
<gene>
    <name evidence="3" type="ORF">N1032_15010</name>
</gene>